<name>A0ABR0SJG5_9HYPO</name>
<dbReference type="InterPro" id="IPR010730">
    <property type="entry name" value="HET"/>
</dbReference>
<dbReference type="PANTHER" id="PTHR33112">
    <property type="entry name" value="DOMAIN PROTEIN, PUTATIVE-RELATED"/>
    <property type="match status" value="1"/>
</dbReference>
<dbReference type="Pfam" id="PF06985">
    <property type="entry name" value="HET"/>
    <property type="match status" value="1"/>
</dbReference>
<dbReference type="Proteomes" id="UP001338125">
    <property type="component" value="Unassembled WGS sequence"/>
</dbReference>
<keyword evidence="3" id="KW-1185">Reference proteome</keyword>
<evidence type="ECO:0000259" key="1">
    <source>
        <dbReference type="Pfam" id="PF06985"/>
    </source>
</evidence>
<sequence length="737" mass="84840">MQNPGVDCNPPVEALCSACKTIDLSIEKFLPVNIESKPLPNSGPVGTGSHQLDYIDEIYRRRAECSFCWLLYTAIRSQTQDSDIGDDGLTVEGCRVLCFVDWKLDGRFMSNEGGGIKQASGSHIITRRLRVYNPEGIFPDAYVLPLSHPESTETSTVTFLGRKILTHDINVSLIRKWIDLCVGFHDEDCRSALTMDQLSVLANKLMFVDVQAKRIVTREDLPTNGFQFATVSHIWGAQNFLKLTRSTLSEFRRGLPMDRLRKSLRDAILLVEALGIPYVWIDSLCIIQDSLESMKEMIDLMDQIYTNGLVNICITTGRPEDGTFGSELTPRQAIQVTVRCCGMELLAVRPVESHIRSSIWNTRAWTFQERILSRRSIIFVEGQVFFQCRQATWSEQVDSESKTPVWTLDMIESPLRSFLKNPVRLFSEFVELYSPRKLTIWGDRLVAFNGISASLCHLLRSSFVYGLPQSYFDWALLWEPKAASGHDKSSRQVFPSWSWCGWTGQMTWRPATVDGTLIDLHKWLTEHTWIVWNLALDESSFFDSLMWESPDVASRQPTRWDGYGSDWVQDRLIRNNNRRSKRDRKEHETRPSRQLIPGCLHFWSYTAFFQLSRRNMSSSRFHSNLGEGMHRFGILDSSGDWCGTIVLRDDFELVDKIVEFVAISEARDFSMEELDSWTYYVPEDREVSEWYLYYSLLIIRDREGDISERAGLAKIYKEAFQKASFPPGMDWREITLA</sequence>
<organism evidence="2 3">
    <name type="scientific">Cladobotryum mycophilum</name>
    <dbReference type="NCBI Taxonomy" id="491253"/>
    <lineage>
        <taxon>Eukaryota</taxon>
        <taxon>Fungi</taxon>
        <taxon>Dikarya</taxon>
        <taxon>Ascomycota</taxon>
        <taxon>Pezizomycotina</taxon>
        <taxon>Sordariomycetes</taxon>
        <taxon>Hypocreomycetidae</taxon>
        <taxon>Hypocreales</taxon>
        <taxon>Hypocreaceae</taxon>
        <taxon>Cladobotryum</taxon>
    </lineage>
</organism>
<proteinExistence type="predicted"/>
<dbReference type="PANTHER" id="PTHR33112:SF12">
    <property type="entry name" value="HETEROKARYON INCOMPATIBILITY DOMAIN-CONTAINING PROTEIN"/>
    <property type="match status" value="1"/>
</dbReference>
<comment type="caution">
    <text evidence="2">The sequence shown here is derived from an EMBL/GenBank/DDBJ whole genome shotgun (WGS) entry which is preliminary data.</text>
</comment>
<protein>
    <recommendedName>
        <fullName evidence="1">Heterokaryon incompatibility domain-containing protein</fullName>
    </recommendedName>
</protein>
<evidence type="ECO:0000313" key="3">
    <source>
        <dbReference type="Proteomes" id="UP001338125"/>
    </source>
</evidence>
<dbReference type="EMBL" id="JAVFKD010000012">
    <property type="protein sequence ID" value="KAK5992291.1"/>
    <property type="molecule type" value="Genomic_DNA"/>
</dbReference>
<gene>
    <name evidence="2" type="ORF">PT974_05692</name>
</gene>
<accession>A0ABR0SJG5</accession>
<reference evidence="2 3" key="1">
    <citation type="submission" date="2024-01" db="EMBL/GenBank/DDBJ databases">
        <title>Complete genome of Cladobotryum mycophilum ATHUM6906.</title>
        <authorList>
            <person name="Christinaki A.C."/>
            <person name="Myridakis A.I."/>
            <person name="Kouvelis V.N."/>
        </authorList>
    </citation>
    <scope>NUCLEOTIDE SEQUENCE [LARGE SCALE GENOMIC DNA]</scope>
    <source>
        <strain evidence="2 3">ATHUM6906</strain>
    </source>
</reference>
<evidence type="ECO:0000313" key="2">
    <source>
        <dbReference type="EMBL" id="KAK5992291.1"/>
    </source>
</evidence>
<feature type="domain" description="Heterokaryon incompatibility" evidence="1">
    <location>
        <begin position="228"/>
        <end position="369"/>
    </location>
</feature>